<keyword evidence="2" id="KW-1185">Reference proteome</keyword>
<dbReference type="Proteomes" id="UP000315496">
    <property type="component" value="Chromosome 2"/>
</dbReference>
<dbReference type="VEuPathDB" id="GiardiaDB:GMRT_11909"/>
<evidence type="ECO:0008006" key="3">
    <source>
        <dbReference type="Google" id="ProtNLM"/>
    </source>
</evidence>
<evidence type="ECO:0000313" key="2">
    <source>
        <dbReference type="Proteomes" id="UP000315496"/>
    </source>
</evidence>
<dbReference type="OrthoDB" id="10253121at2759"/>
<dbReference type="EMBL" id="VDLU01000002">
    <property type="protein sequence ID" value="TNJ28522.1"/>
    <property type="molecule type" value="Genomic_DNA"/>
</dbReference>
<evidence type="ECO:0000313" key="1">
    <source>
        <dbReference type="EMBL" id="TNJ28522.1"/>
    </source>
</evidence>
<sequence length="709" mass="78935">MIDQIQTLLQAIDGNEPSPATIYPAMELLIQKDANCTEEAIAFFQQRGAELFQRLLREDFPLKASDEERKLLGLYAALTVTHAPIDKLIFLLQMVPDRVIKYMAERATDATALVSYFLELYVKKLAVSRPARFPIPSTGKVLDEKESWTAEIAFIEPIVSLLLTTAVVRQAEVSQEGKEPFQEEDRCSEILSILSFFLLFESGKRAFVHLDGFCTLSTLAAQAQSVTAVTAVLSAFHSCVFNVTDQVNPTLDVEPSTQTEPHESKEYTEKLGRKSTLYETVVNAFALMRPALFLESVMERFYGLRYTTTVPLYTPEQLRDQVESLSFGIVMLLHDCVLPETTTLASETNLLFVADYIIDLTRDVDVTKQSLWKSDGSLETFNGRVKAAIEAIMRLITLHTNPCQAIGCLLNRTQDEEDMKGEVVEELKAEGSTGTEPRNLIFLDAVLRAIGATDNPHIAGTLISLLSLMASYSCQTDKKVSLPVSRVHYVRLLTWIASYGAYVLGGHTNMLGIIQYMEDACLALVWLIESVTIDENDHSQRDEIWKHLSALPEAHGVLMLALALSIIKGLVVTLTGLLSLLSCLMNVEGYFTHVVSVFPDKKEELCEFLVSLCADLSKQGTFCYVVCNNILKGLSYYPETVELVTPEKLAEAILPLGFDDNDDEVLLRLLKGYKEVPSVIRQASERILAIMDAIDETEAGEVNKKGDHK</sequence>
<organism evidence="1 2">
    <name type="scientific">Giardia muris</name>
    <dbReference type="NCBI Taxonomy" id="5742"/>
    <lineage>
        <taxon>Eukaryota</taxon>
        <taxon>Metamonada</taxon>
        <taxon>Diplomonadida</taxon>
        <taxon>Hexamitidae</taxon>
        <taxon>Giardiinae</taxon>
        <taxon>Giardia</taxon>
    </lineage>
</organism>
<comment type="caution">
    <text evidence="1">The sequence shown here is derived from an EMBL/GenBank/DDBJ whole genome shotgun (WGS) entry which is preliminary data.</text>
</comment>
<gene>
    <name evidence="1" type="ORF">GMRT_11909</name>
</gene>
<proteinExistence type="predicted"/>
<protein>
    <recommendedName>
        <fullName evidence="3">Neurochondrin</fullName>
    </recommendedName>
</protein>
<name>A0A4Z1SRK1_GIAMU</name>
<accession>A0A4Z1SRK1</accession>
<dbReference type="AlphaFoldDB" id="A0A4Z1SRK1"/>
<reference evidence="1 2" key="1">
    <citation type="submission" date="2019-05" db="EMBL/GenBank/DDBJ databases">
        <title>The compact genome of Giardia muris reveals important steps in the evolution of intestinal protozoan parasites.</title>
        <authorList>
            <person name="Xu F."/>
            <person name="Jimenez-Gonzalez A."/>
            <person name="Einarsson E."/>
            <person name="Astvaldsson A."/>
            <person name="Peirasmaki D."/>
            <person name="Eckmann L."/>
            <person name="Andersson J.O."/>
            <person name="Svard S.G."/>
            <person name="Jerlstrom-Hultqvist J."/>
        </authorList>
    </citation>
    <scope>NUCLEOTIDE SEQUENCE [LARGE SCALE GENOMIC DNA]</scope>
    <source>
        <strain evidence="1 2">Roberts-Thomson</strain>
    </source>
</reference>